<organism evidence="1">
    <name type="scientific">uncultured Caudovirales phage</name>
    <dbReference type="NCBI Taxonomy" id="2100421"/>
    <lineage>
        <taxon>Viruses</taxon>
        <taxon>Duplodnaviria</taxon>
        <taxon>Heunggongvirae</taxon>
        <taxon>Uroviricota</taxon>
        <taxon>Caudoviricetes</taxon>
        <taxon>Peduoviridae</taxon>
        <taxon>Maltschvirus</taxon>
        <taxon>Maltschvirus maltsch</taxon>
    </lineage>
</organism>
<protein>
    <recommendedName>
        <fullName evidence="2">PD-(D/E)XK nuclease superfamily</fullName>
    </recommendedName>
</protein>
<dbReference type="EMBL" id="LR796806">
    <property type="protein sequence ID" value="CAB4167993.1"/>
    <property type="molecule type" value="Genomic_DNA"/>
</dbReference>
<accession>A0A6J5P901</accession>
<evidence type="ECO:0008006" key="2">
    <source>
        <dbReference type="Google" id="ProtNLM"/>
    </source>
</evidence>
<name>A0A6J5P901_9CAUD</name>
<gene>
    <name evidence="1" type="ORF">UFOVP858_90</name>
</gene>
<dbReference type="Gene3D" id="3.90.320.10">
    <property type="match status" value="1"/>
</dbReference>
<evidence type="ECO:0000313" key="1">
    <source>
        <dbReference type="EMBL" id="CAB4167993.1"/>
    </source>
</evidence>
<proteinExistence type="predicted"/>
<reference evidence="1" key="1">
    <citation type="submission" date="2020-04" db="EMBL/GenBank/DDBJ databases">
        <authorList>
            <person name="Chiriac C."/>
            <person name="Salcher M."/>
            <person name="Ghai R."/>
            <person name="Kavagutti S V."/>
        </authorList>
    </citation>
    <scope>NUCLEOTIDE SEQUENCE</scope>
</reference>
<dbReference type="InterPro" id="IPR011604">
    <property type="entry name" value="PDDEXK-like_dom_sf"/>
</dbReference>
<sequence>MKITNRHGLPDTFMSFAKQDRYSKGTSDISVTTLIDAPRVNILKQQEHSNIEVDATDMIWPLLGTAVHHMLESATPKGNVTMEERLFVDINGWIVSGQIDHQEEIGGFIHISDYKVTSVWSVIYGKEDWVRQLNCYAQLVRMAKGKDVRSVRIVAILRDWQRREAQFKPEYPQSPVVSVDIPLWPEAEALSYMQDRVTMHQEAQAAWDTQEAVVECSDEERWTKPDAWAVVKKGAKRVTKVFDSNKDAINHALSLGVQYSVQERKGGRTRCENYCSVADFCTQWAMERAALAAPEMFGDTND</sequence>